<evidence type="ECO:0000256" key="3">
    <source>
        <dbReference type="ARBA" id="ARBA00022475"/>
    </source>
</evidence>
<evidence type="ECO:0000313" key="10">
    <source>
        <dbReference type="Proteomes" id="UP000177583"/>
    </source>
</evidence>
<evidence type="ECO:0000256" key="6">
    <source>
        <dbReference type="ARBA" id="ARBA00023136"/>
    </source>
</evidence>
<evidence type="ECO:0000259" key="8">
    <source>
        <dbReference type="Pfam" id="PF02308"/>
    </source>
</evidence>
<gene>
    <name evidence="9" type="ORF">A2557_09345</name>
</gene>
<feature type="transmembrane region" description="Helical" evidence="7">
    <location>
        <begin position="120"/>
        <end position="137"/>
    </location>
</feature>
<feature type="transmembrane region" description="Helical" evidence="7">
    <location>
        <begin position="73"/>
        <end position="90"/>
    </location>
</feature>
<comment type="similarity">
    <text evidence="2 7">Belongs to the MgtC/SapB family.</text>
</comment>
<accession>A0A1F6GQK2</accession>
<protein>
    <recommendedName>
        <fullName evidence="7">Protein MgtC</fullName>
    </recommendedName>
</protein>
<dbReference type="Pfam" id="PF02308">
    <property type="entry name" value="MgtC"/>
    <property type="match status" value="1"/>
</dbReference>
<comment type="subcellular location">
    <subcellularLocation>
        <location evidence="7">Cell inner membrane</location>
        <topology evidence="7">Multi-pass membrane protein</topology>
    </subcellularLocation>
    <subcellularLocation>
        <location evidence="1">Cell membrane</location>
        <topology evidence="1">Multi-pass membrane protein</topology>
    </subcellularLocation>
</comment>
<evidence type="ECO:0000256" key="2">
    <source>
        <dbReference type="ARBA" id="ARBA00009298"/>
    </source>
</evidence>
<evidence type="ECO:0000256" key="1">
    <source>
        <dbReference type="ARBA" id="ARBA00004651"/>
    </source>
</evidence>
<sequence>MTLEFQEILIRLLVAAIIGTAIGVERNIHGRPAGLRTHMLVSLGSALFMLVSINLPGSALGHLGVIASDPARIAAQIVTGIGFLGAGVIIKDGMNVRGLTTAACLWMAAATGMAAGAGEFTLVGVATVIGLAGLVGLHKVESLYARDAYFILHLTLKGTPDAEKIRDQIAETGVLVPGFSFERDYDQDLTLLRYQISIHAKNGRRKKLEELVAQLEQSDLRLVRLLWKRA</sequence>
<dbReference type="GO" id="GO:0005886">
    <property type="term" value="C:plasma membrane"/>
    <property type="evidence" value="ECO:0007669"/>
    <property type="project" value="UniProtKB-SubCell"/>
</dbReference>
<proteinExistence type="inferred from homology"/>
<feature type="transmembrane region" description="Helical" evidence="7">
    <location>
        <begin position="6"/>
        <end position="24"/>
    </location>
</feature>
<keyword evidence="7" id="KW-0997">Cell inner membrane</keyword>
<evidence type="ECO:0000256" key="4">
    <source>
        <dbReference type="ARBA" id="ARBA00022692"/>
    </source>
</evidence>
<keyword evidence="4 7" id="KW-0812">Transmembrane</keyword>
<feature type="domain" description="MgtC/SapB/SrpB/YhiD N-terminal" evidence="8">
    <location>
        <begin position="12"/>
        <end position="142"/>
    </location>
</feature>
<dbReference type="PANTHER" id="PTHR33778">
    <property type="entry name" value="PROTEIN MGTC"/>
    <property type="match status" value="1"/>
</dbReference>
<dbReference type="PRINTS" id="PR01837">
    <property type="entry name" value="MGTCSAPBPROT"/>
</dbReference>
<dbReference type="AlphaFoldDB" id="A0A1F6GQK2"/>
<keyword evidence="3" id="KW-1003">Cell membrane</keyword>
<dbReference type="EMBL" id="MFNF01000046">
    <property type="protein sequence ID" value="OGH00392.1"/>
    <property type="molecule type" value="Genomic_DNA"/>
</dbReference>
<evidence type="ECO:0000256" key="7">
    <source>
        <dbReference type="RuleBase" id="RU365041"/>
    </source>
</evidence>
<name>A0A1F6GQK2_9PROT</name>
<evidence type="ECO:0000313" key="9">
    <source>
        <dbReference type="EMBL" id="OGH00392.1"/>
    </source>
</evidence>
<dbReference type="PANTHER" id="PTHR33778:SF1">
    <property type="entry name" value="MAGNESIUM TRANSPORTER YHID-RELATED"/>
    <property type="match status" value="1"/>
</dbReference>
<evidence type="ECO:0000256" key="5">
    <source>
        <dbReference type="ARBA" id="ARBA00022989"/>
    </source>
</evidence>
<dbReference type="InterPro" id="IPR003416">
    <property type="entry name" value="MgtC/SapB/SrpB/YhiD_fam"/>
</dbReference>
<reference evidence="9 10" key="1">
    <citation type="journal article" date="2016" name="Nat. Commun.">
        <title>Thousands of microbial genomes shed light on interconnected biogeochemical processes in an aquifer system.</title>
        <authorList>
            <person name="Anantharaman K."/>
            <person name="Brown C.T."/>
            <person name="Hug L.A."/>
            <person name="Sharon I."/>
            <person name="Castelle C.J."/>
            <person name="Probst A.J."/>
            <person name="Thomas B.C."/>
            <person name="Singh A."/>
            <person name="Wilkins M.J."/>
            <person name="Karaoz U."/>
            <person name="Brodie E.L."/>
            <person name="Williams K.H."/>
            <person name="Hubbard S.S."/>
            <person name="Banfield J.F."/>
        </authorList>
    </citation>
    <scope>NUCLEOTIDE SEQUENCE [LARGE SCALE GENOMIC DNA]</scope>
</reference>
<dbReference type="InterPro" id="IPR049177">
    <property type="entry name" value="MgtC_SapB_SrpB_YhiD_N"/>
</dbReference>
<feature type="transmembrane region" description="Helical" evidence="7">
    <location>
        <begin position="45"/>
        <end position="67"/>
    </location>
</feature>
<dbReference type="Proteomes" id="UP000177583">
    <property type="component" value="Unassembled WGS sequence"/>
</dbReference>
<keyword evidence="6 7" id="KW-0472">Membrane</keyword>
<organism evidence="9 10">
    <name type="scientific">Candidatus Lambdaproteobacteria bacterium RIFOXYD2_FULL_56_26</name>
    <dbReference type="NCBI Taxonomy" id="1817773"/>
    <lineage>
        <taxon>Bacteria</taxon>
        <taxon>Pseudomonadati</taxon>
        <taxon>Pseudomonadota</taxon>
        <taxon>Candidatus Lambdaproteobacteria</taxon>
    </lineage>
</organism>
<keyword evidence="5 7" id="KW-1133">Transmembrane helix</keyword>
<comment type="caution">
    <text evidence="9">The sequence shown here is derived from an EMBL/GenBank/DDBJ whole genome shotgun (WGS) entry which is preliminary data.</text>
</comment>